<evidence type="ECO:0000256" key="3">
    <source>
        <dbReference type="ARBA" id="ARBA00022989"/>
    </source>
</evidence>
<evidence type="ECO:0000256" key="4">
    <source>
        <dbReference type="ARBA" id="ARBA00023136"/>
    </source>
</evidence>
<feature type="domain" description="Methyl-accepting transducer" evidence="9">
    <location>
        <begin position="269"/>
        <end position="505"/>
    </location>
</feature>
<evidence type="ECO:0000256" key="1">
    <source>
        <dbReference type="ARBA" id="ARBA00004141"/>
    </source>
</evidence>
<evidence type="ECO:0000256" key="5">
    <source>
        <dbReference type="ARBA" id="ARBA00023224"/>
    </source>
</evidence>
<dbReference type="AlphaFoldDB" id="Q0HS45"/>
<keyword evidence="5 7" id="KW-0807">Transducer</keyword>
<dbReference type="GO" id="GO:0006935">
    <property type="term" value="P:chemotaxis"/>
    <property type="evidence" value="ECO:0007669"/>
    <property type="project" value="InterPro"/>
</dbReference>
<dbReference type="Pfam" id="PF00015">
    <property type="entry name" value="MCPsignal"/>
    <property type="match status" value="1"/>
</dbReference>
<organism evidence="11">
    <name type="scientific">Shewanella sp. (strain MR-7)</name>
    <dbReference type="NCBI Taxonomy" id="60481"/>
    <lineage>
        <taxon>Bacteria</taxon>
        <taxon>Pseudomonadati</taxon>
        <taxon>Pseudomonadota</taxon>
        <taxon>Gammaproteobacteria</taxon>
        <taxon>Alteromonadales</taxon>
        <taxon>Shewanellaceae</taxon>
        <taxon>Shewanella</taxon>
    </lineage>
</organism>
<dbReference type="GO" id="GO:0004888">
    <property type="term" value="F:transmembrane signaling receptor activity"/>
    <property type="evidence" value="ECO:0007669"/>
    <property type="project" value="InterPro"/>
</dbReference>
<dbReference type="PROSITE" id="PS50885">
    <property type="entry name" value="HAMP"/>
    <property type="match status" value="1"/>
</dbReference>
<dbReference type="PANTHER" id="PTHR32089:SF119">
    <property type="entry name" value="METHYL-ACCEPTING CHEMOTAXIS PROTEIN CTPL"/>
    <property type="match status" value="1"/>
</dbReference>
<dbReference type="PRINTS" id="PR00260">
    <property type="entry name" value="CHEMTRNSDUCR"/>
</dbReference>
<dbReference type="GO" id="GO:0007165">
    <property type="term" value="P:signal transduction"/>
    <property type="evidence" value="ECO:0007669"/>
    <property type="project" value="UniProtKB-KW"/>
</dbReference>
<dbReference type="EMBL" id="CP000444">
    <property type="protein sequence ID" value="ABI44060.1"/>
    <property type="molecule type" value="Genomic_DNA"/>
</dbReference>
<keyword evidence="2 8" id="KW-0812">Transmembrane</keyword>
<dbReference type="HOGENOM" id="CLU_000445_107_27_6"/>
<dbReference type="InterPro" id="IPR003660">
    <property type="entry name" value="HAMP_dom"/>
</dbReference>
<dbReference type="Gene3D" id="1.10.287.950">
    <property type="entry name" value="Methyl-accepting chemotaxis protein"/>
    <property type="match status" value="1"/>
</dbReference>
<keyword evidence="4 8" id="KW-0472">Membrane</keyword>
<feature type="transmembrane region" description="Helical" evidence="8">
    <location>
        <begin position="187"/>
        <end position="209"/>
    </location>
</feature>
<reference evidence="11" key="1">
    <citation type="submission" date="2006-08" db="EMBL/GenBank/DDBJ databases">
        <title>Complete sequence of Chromosome1 of Shewanella sp. MR-7.</title>
        <authorList>
            <consortium name="US DOE Joint Genome Institute"/>
            <person name="Copeland A."/>
            <person name="Lucas S."/>
            <person name="Lapidus A."/>
            <person name="Barry K."/>
            <person name="Detter J.C."/>
            <person name="Glavina del Rio T."/>
            <person name="Hammon N."/>
            <person name="Israni S."/>
            <person name="Dalin E."/>
            <person name="Tice H."/>
            <person name="Pitluck S."/>
            <person name="Kiss H."/>
            <person name="Brettin T."/>
            <person name="Bruce D."/>
            <person name="Han C."/>
            <person name="Tapia R."/>
            <person name="Gilna P."/>
            <person name="Schmutz J."/>
            <person name="Larimer F."/>
            <person name="Land M."/>
            <person name="Hauser L."/>
            <person name="Kyrpides N."/>
            <person name="Mikhailova N."/>
            <person name="Nealson K."/>
            <person name="Konstantinidis K."/>
            <person name="Klappenbach J."/>
            <person name="Tiedje J."/>
            <person name="Richardson P."/>
        </authorList>
    </citation>
    <scope>NUCLEOTIDE SEQUENCE</scope>
    <source>
        <strain evidence="11">MR-7</strain>
    </source>
</reference>
<name>Q0HS45_SHESR</name>
<sequence length="541" mass="58749">MNGLQIKQKMFIGILVPLVMLLTIGFIAINMMGKIEYGVERIYNDRVVPLDDLKVIADKYAVDVIDAVNKANAGGISASETINALDSAKSIVDQRWHKYLATELTKEESQLAQQAERLFIPANGQIEQLIAYLRGVNGDVVHKLNDKILPLYQAIDPISGKVSELIDLQIKIAGQERDSVKSIYQSSISIFIILAGMAMLISIVIGLWVNRSVMNPIRDIVQNLKIIRQDSDLTVKFKTFNDDELGQISTSLTQVIEHLRGILHSIAEAANTVNSSATELGSFTQETNKRMQQQQAETEQTATAMNEMTATVAEVAQSAAAAADSAKDADNYAANGNHIVMQSITSMSQLSEQIQKTAQVIGFLSNESQNIGRVLDVIKSIAEQTNLLALNAAIEAARAGEQGRGFAVVADEVRTLAQRTQKSTQEIEAMIATLQQGVKEAVNAMEVGINQVDDANDKANQAGQALKEIVASVDNITELNTHIATAAEEQSSVAESINRSIIAISDISEHSTNSALELSESVMNLTKLANSMRNQVSAFRL</sequence>
<evidence type="ECO:0000256" key="6">
    <source>
        <dbReference type="ARBA" id="ARBA00029447"/>
    </source>
</evidence>
<dbReference type="KEGG" id="shm:Shewmr7_3076"/>
<dbReference type="InterPro" id="IPR004089">
    <property type="entry name" value="MCPsignal_dom"/>
</dbReference>
<protein>
    <submittedName>
        <fullName evidence="11">Methyl-accepting chemotaxis sensory transducer</fullName>
    </submittedName>
</protein>
<evidence type="ECO:0000259" key="9">
    <source>
        <dbReference type="PROSITE" id="PS50111"/>
    </source>
</evidence>
<dbReference type="SMART" id="SM00283">
    <property type="entry name" value="MA"/>
    <property type="match status" value="1"/>
</dbReference>
<dbReference type="GO" id="GO:0016020">
    <property type="term" value="C:membrane"/>
    <property type="evidence" value="ECO:0007669"/>
    <property type="project" value="UniProtKB-SubCell"/>
</dbReference>
<dbReference type="FunFam" id="1.10.287.950:FF:000001">
    <property type="entry name" value="Methyl-accepting chemotaxis sensory transducer"/>
    <property type="match status" value="1"/>
</dbReference>
<dbReference type="PANTHER" id="PTHR32089">
    <property type="entry name" value="METHYL-ACCEPTING CHEMOTAXIS PROTEIN MCPB"/>
    <property type="match status" value="1"/>
</dbReference>
<evidence type="ECO:0000256" key="8">
    <source>
        <dbReference type="SAM" id="Phobius"/>
    </source>
</evidence>
<feature type="transmembrane region" description="Helical" evidence="8">
    <location>
        <begin position="12"/>
        <end position="32"/>
    </location>
</feature>
<comment type="similarity">
    <text evidence="6">Belongs to the methyl-accepting chemotaxis (MCP) protein family.</text>
</comment>
<comment type="subcellular location">
    <subcellularLocation>
        <location evidence="1">Membrane</location>
        <topology evidence="1">Multi-pass membrane protein</topology>
    </subcellularLocation>
</comment>
<gene>
    <name evidence="11" type="ordered locus">Shewmr7_3076</name>
</gene>
<dbReference type="SUPFAM" id="SSF58104">
    <property type="entry name" value="Methyl-accepting chemotaxis protein (MCP) signaling domain"/>
    <property type="match status" value="1"/>
</dbReference>
<dbReference type="InterPro" id="IPR024478">
    <property type="entry name" value="HlyB_4HB_MCP"/>
</dbReference>
<dbReference type="CDD" id="cd11386">
    <property type="entry name" value="MCP_signal"/>
    <property type="match status" value="1"/>
</dbReference>
<accession>Q0HS45</accession>
<evidence type="ECO:0000256" key="2">
    <source>
        <dbReference type="ARBA" id="ARBA00022692"/>
    </source>
</evidence>
<evidence type="ECO:0000259" key="10">
    <source>
        <dbReference type="PROSITE" id="PS50885"/>
    </source>
</evidence>
<dbReference type="Pfam" id="PF12729">
    <property type="entry name" value="4HB_MCP_1"/>
    <property type="match status" value="1"/>
</dbReference>
<feature type="domain" description="HAMP" evidence="10">
    <location>
        <begin position="211"/>
        <end position="264"/>
    </location>
</feature>
<dbReference type="PROSITE" id="PS50111">
    <property type="entry name" value="CHEMOTAXIS_TRANSDUC_2"/>
    <property type="match status" value="1"/>
</dbReference>
<evidence type="ECO:0000313" key="11">
    <source>
        <dbReference type="EMBL" id="ABI44060.1"/>
    </source>
</evidence>
<dbReference type="InterPro" id="IPR004090">
    <property type="entry name" value="Chemotax_Me-accpt_rcpt"/>
</dbReference>
<keyword evidence="3 8" id="KW-1133">Transmembrane helix</keyword>
<evidence type="ECO:0000256" key="7">
    <source>
        <dbReference type="PROSITE-ProRule" id="PRU00284"/>
    </source>
</evidence>
<proteinExistence type="inferred from homology"/>